<dbReference type="STRING" id="1005944.SAMN05192576_0989"/>
<dbReference type="GO" id="GO:0032259">
    <property type="term" value="P:methylation"/>
    <property type="evidence" value="ECO:0007669"/>
    <property type="project" value="UniProtKB-KW"/>
</dbReference>
<dbReference type="InterPro" id="IPR029063">
    <property type="entry name" value="SAM-dependent_MTases_sf"/>
</dbReference>
<proteinExistence type="predicted"/>
<reference evidence="3 4" key="1">
    <citation type="submission" date="2016-10" db="EMBL/GenBank/DDBJ databases">
        <authorList>
            <person name="de Groot N.N."/>
        </authorList>
    </citation>
    <scope>NUCLEOTIDE SEQUENCE [LARGE SCALE GENOMIC DNA]</scope>
    <source>
        <strain evidence="3 4">CGMCC 1.11147</strain>
    </source>
</reference>
<dbReference type="Proteomes" id="UP000199004">
    <property type="component" value="Unassembled WGS sequence"/>
</dbReference>
<dbReference type="InterPro" id="IPR041698">
    <property type="entry name" value="Methyltransf_25"/>
</dbReference>
<evidence type="ECO:0000313" key="4">
    <source>
        <dbReference type="Proteomes" id="UP000199004"/>
    </source>
</evidence>
<evidence type="ECO:0000256" key="1">
    <source>
        <dbReference type="SAM" id="MobiDB-lite"/>
    </source>
</evidence>
<dbReference type="EMBL" id="FNIC01000001">
    <property type="protein sequence ID" value="SDM81164.1"/>
    <property type="molecule type" value="Genomic_DNA"/>
</dbReference>
<name>A0A1G9W9C1_9ACTN</name>
<keyword evidence="4" id="KW-1185">Reference proteome</keyword>
<dbReference type="CDD" id="cd02440">
    <property type="entry name" value="AdoMet_MTases"/>
    <property type="match status" value="1"/>
</dbReference>
<dbReference type="SUPFAM" id="SSF53335">
    <property type="entry name" value="S-adenosyl-L-methionine-dependent methyltransferases"/>
    <property type="match status" value="1"/>
</dbReference>
<evidence type="ECO:0000259" key="2">
    <source>
        <dbReference type="Pfam" id="PF13649"/>
    </source>
</evidence>
<sequence>MNLQTVRRRLGTAIVGKHPGPDPAPRQVAPASTSVPGSRTLTEGFFDRFPTFLETSETSSYRWRLNLRHEAIFTENRDLLAGARVLDIASHDGRWSMAALEAGAAHVTGVEARPDLVANAEASLRKYDVDESRWRFVSGDIFEVLRDEQIEVDVVLCLGFLYHTLRHSELLTRVRQTGAQHLVVDTEIHRSDAPVMWLDEETVERQGNAVADELSVGDVVLTGRPSLSALEMLGRGQGFEMKGLSDWGGLLRDNPDADQVRDYRIGRRITCRFDRT</sequence>
<keyword evidence="3" id="KW-0808">Transferase</keyword>
<dbReference type="RefSeq" id="WP_091022368.1">
    <property type="nucleotide sequence ID" value="NZ_BKAE01000002.1"/>
</dbReference>
<feature type="domain" description="Methyltransferase" evidence="2">
    <location>
        <begin position="85"/>
        <end position="171"/>
    </location>
</feature>
<protein>
    <submittedName>
        <fullName evidence="3">Methyltransferase domain-containing protein</fullName>
    </submittedName>
</protein>
<organism evidence="3 4">
    <name type="scientific">Nocardioides szechwanensis</name>
    <dbReference type="NCBI Taxonomy" id="1005944"/>
    <lineage>
        <taxon>Bacteria</taxon>
        <taxon>Bacillati</taxon>
        <taxon>Actinomycetota</taxon>
        <taxon>Actinomycetes</taxon>
        <taxon>Propionibacteriales</taxon>
        <taxon>Nocardioidaceae</taxon>
        <taxon>Nocardioides</taxon>
    </lineage>
</organism>
<feature type="region of interest" description="Disordered" evidence="1">
    <location>
        <begin position="14"/>
        <end position="35"/>
    </location>
</feature>
<dbReference type="AlphaFoldDB" id="A0A1G9W9C1"/>
<dbReference type="OrthoDB" id="3783712at2"/>
<accession>A0A1G9W9C1</accession>
<keyword evidence="3" id="KW-0489">Methyltransferase</keyword>
<dbReference type="GO" id="GO:0008168">
    <property type="term" value="F:methyltransferase activity"/>
    <property type="evidence" value="ECO:0007669"/>
    <property type="project" value="UniProtKB-KW"/>
</dbReference>
<dbReference type="Pfam" id="PF13649">
    <property type="entry name" value="Methyltransf_25"/>
    <property type="match status" value="1"/>
</dbReference>
<dbReference type="Gene3D" id="3.40.50.150">
    <property type="entry name" value="Vaccinia Virus protein VP39"/>
    <property type="match status" value="1"/>
</dbReference>
<evidence type="ECO:0000313" key="3">
    <source>
        <dbReference type="EMBL" id="SDM81164.1"/>
    </source>
</evidence>
<gene>
    <name evidence="3" type="ORF">SAMN05192576_0989</name>
</gene>